<evidence type="ECO:0000259" key="6">
    <source>
        <dbReference type="Pfam" id="PF07687"/>
    </source>
</evidence>
<dbReference type="InterPro" id="IPR002933">
    <property type="entry name" value="Peptidase_M20"/>
</dbReference>
<feature type="active site" evidence="5">
    <location>
        <position position="71"/>
    </location>
</feature>
<dbReference type="PROSITE" id="PS00758">
    <property type="entry name" value="ARGE_DAPE_CPG2_1"/>
    <property type="match status" value="1"/>
</dbReference>
<dbReference type="InterPro" id="IPR001261">
    <property type="entry name" value="ArgE/DapE_CS"/>
</dbReference>
<reference evidence="7 8" key="1">
    <citation type="submission" date="2019-02" db="EMBL/GenBank/DDBJ databases">
        <title>Kribbella capetownensis sp. nov. and Kribbella speibonae sp. nov., isolated from soil.</title>
        <authorList>
            <person name="Curtis S.M."/>
            <person name="Norton I."/>
            <person name="Everest G.J."/>
            <person name="Meyers P.R."/>
        </authorList>
    </citation>
    <scope>NUCLEOTIDE SEQUENCE [LARGE SCALE GENOMIC DNA]</scope>
    <source>
        <strain evidence="7 8">YM53</strain>
    </source>
</reference>
<dbReference type="Gene3D" id="3.30.70.360">
    <property type="match status" value="1"/>
</dbReference>
<dbReference type="PANTHER" id="PTHR43808">
    <property type="entry name" value="ACETYLORNITHINE DEACETYLASE"/>
    <property type="match status" value="1"/>
</dbReference>
<dbReference type="SUPFAM" id="SSF53187">
    <property type="entry name" value="Zn-dependent exopeptidases"/>
    <property type="match status" value="1"/>
</dbReference>
<feature type="active site" description="Proton acceptor" evidence="5">
    <location>
        <position position="127"/>
    </location>
</feature>
<dbReference type="Gene3D" id="3.40.630.10">
    <property type="entry name" value="Zn peptidases"/>
    <property type="match status" value="1"/>
</dbReference>
<gene>
    <name evidence="7" type="ORF">E0H75_19710</name>
</gene>
<dbReference type="InterPro" id="IPR050072">
    <property type="entry name" value="Peptidase_M20A"/>
</dbReference>
<dbReference type="InterPro" id="IPR017150">
    <property type="entry name" value="Pept_M20_glutamate_carboxypep"/>
</dbReference>
<keyword evidence="3" id="KW-0378">Hydrolase</keyword>
<comment type="caution">
    <text evidence="7">The sequence shown here is derived from an EMBL/GenBank/DDBJ whole genome shotgun (WGS) entry which is preliminary data.</text>
</comment>
<keyword evidence="8" id="KW-1185">Reference proteome</keyword>
<evidence type="ECO:0000256" key="3">
    <source>
        <dbReference type="ARBA" id="ARBA00022801"/>
    </source>
</evidence>
<protein>
    <submittedName>
        <fullName evidence="7">M20 family peptidase</fullName>
    </submittedName>
</protein>
<dbReference type="Pfam" id="PF07687">
    <property type="entry name" value="M20_dimer"/>
    <property type="match status" value="1"/>
</dbReference>
<dbReference type="AlphaFoldDB" id="A0A4R0JNI8"/>
<dbReference type="PANTHER" id="PTHR43808:SF9">
    <property type="entry name" value="BLL0789 PROTEIN"/>
    <property type="match status" value="1"/>
</dbReference>
<sequence>MHDLMLADLERLICCESPSSDLDALHRCADVLTGIGTTRLGQAPVRTEAGGRPVLRFGPADPAVLLLGHLDTVHPIGTLEQTSYRVIDGRVYGPGVFDMKLGLVQALHAMAACASRDDVGLLVTADEELGSPASRTVIEAAAAESRAVLVLEASVDGKLKTARKGVSTYDLRFTGRAAHAGLEPEKGANTSLALAQTILAVSDLADTSVGTTVTPTVARSGVTINTVPDTASLAIDVRAASKDEQERVDKAIRALPSPVDGVSIEVLGGINRPPLEASLSADLFAMAQEVAAELGLPSLGGAHVGGGSDGNFTAGLGIPTLDGLGAVGNGAHTIHEWADVAALGERTRLLTGLIDRIAAGARG</sequence>
<evidence type="ECO:0000313" key="8">
    <source>
        <dbReference type="Proteomes" id="UP000293342"/>
    </source>
</evidence>
<organism evidence="7 8">
    <name type="scientific">Kribbella capetownensis</name>
    <dbReference type="NCBI Taxonomy" id="1572659"/>
    <lineage>
        <taxon>Bacteria</taxon>
        <taxon>Bacillati</taxon>
        <taxon>Actinomycetota</taxon>
        <taxon>Actinomycetes</taxon>
        <taxon>Propionibacteriales</taxon>
        <taxon>Kribbellaceae</taxon>
        <taxon>Kribbella</taxon>
    </lineage>
</organism>
<dbReference type="InterPro" id="IPR036264">
    <property type="entry name" value="Bact_exopeptidase_dim_dom"/>
</dbReference>
<name>A0A4R0JNI8_9ACTN</name>
<dbReference type="GO" id="GO:0046872">
    <property type="term" value="F:metal ion binding"/>
    <property type="evidence" value="ECO:0007669"/>
    <property type="project" value="UniProtKB-KW"/>
</dbReference>
<dbReference type="CDD" id="cd03885">
    <property type="entry name" value="M20_CPDG2"/>
    <property type="match status" value="1"/>
</dbReference>
<dbReference type="Pfam" id="PF01546">
    <property type="entry name" value="Peptidase_M20"/>
    <property type="match status" value="1"/>
</dbReference>
<feature type="domain" description="Peptidase M20 dimerisation" evidence="6">
    <location>
        <begin position="161"/>
        <end position="255"/>
    </location>
</feature>
<dbReference type="SUPFAM" id="SSF55031">
    <property type="entry name" value="Bacterial exopeptidase dimerisation domain"/>
    <property type="match status" value="1"/>
</dbReference>
<evidence type="ECO:0000256" key="5">
    <source>
        <dbReference type="PIRSR" id="PIRSR037238-1"/>
    </source>
</evidence>
<dbReference type="InterPro" id="IPR011650">
    <property type="entry name" value="Peptidase_M20_dimer"/>
</dbReference>
<dbReference type="Proteomes" id="UP000293342">
    <property type="component" value="Unassembled WGS sequence"/>
</dbReference>
<dbReference type="OrthoDB" id="9783294at2"/>
<dbReference type="PIRSF" id="PIRSF037238">
    <property type="entry name" value="Carboxypeptidase_G2"/>
    <property type="match status" value="1"/>
</dbReference>
<dbReference type="GO" id="GO:0016787">
    <property type="term" value="F:hydrolase activity"/>
    <property type="evidence" value="ECO:0007669"/>
    <property type="project" value="UniProtKB-KW"/>
</dbReference>
<evidence type="ECO:0000256" key="2">
    <source>
        <dbReference type="ARBA" id="ARBA00022723"/>
    </source>
</evidence>
<comment type="cofactor">
    <cofactor evidence="1">
        <name>Zn(2+)</name>
        <dbReference type="ChEBI" id="CHEBI:29105"/>
    </cofactor>
</comment>
<accession>A0A4R0JNI8</accession>
<evidence type="ECO:0000256" key="1">
    <source>
        <dbReference type="ARBA" id="ARBA00001947"/>
    </source>
</evidence>
<keyword evidence="4" id="KW-0862">Zinc</keyword>
<dbReference type="RefSeq" id="WP_131515039.1">
    <property type="nucleotide sequence ID" value="NZ_SJKD01000004.1"/>
</dbReference>
<dbReference type="EMBL" id="SJKD01000004">
    <property type="protein sequence ID" value="TCC48801.1"/>
    <property type="molecule type" value="Genomic_DNA"/>
</dbReference>
<keyword evidence="2" id="KW-0479">Metal-binding</keyword>
<proteinExistence type="predicted"/>
<evidence type="ECO:0000313" key="7">
    <source>
        <dbReference type="EMBL" id="TCC48801.1"/>
    </source>
</evidence>
<evidence type="ECO:0000256" key="4">
    <source>
        <dbReference type="ARBA" id="ARBA00022833"/>
    </source>
</evidence>